<accession>A0A017SZU1</accession>
<sequence length="178" mass="18422">MTLLEVMAALGILGIGAAGVIALQKVVLVSGTRAGTLAAATAVAEGWAERLRVDGVRWGAAGPLALEGTRWLRVAELAPGEVHVPAVVGDGAPSADLWGSDAVAGDGAAVVFCTHLRLTRLAPVWPELVRAEIRVAWERAHQPMDCGVDPAEVDAAPERYGAVYLVAGVLRIQPEVAP</sequence>
<reference evidence="1 2" key="1">
    <citation type="submission" date="2013-05" db="EMBL/GenBank/DDBJ databases">
        <title>Genome assembly of Chondromyces apiculatus DSM 436.</title>
        <authorList>
            <person name="Sharma G."/>
            <person name="Khatri I."/>
            <person name="Kaur C."/>
            <person name="Mayilraj S."/>
            <person name="Subramanian S."/>
        </authorList>
    </citation>
    <scope>NUCLEOTIDE SEQUENCE [LARGE SCALE GENOMIC DNA]</scope>
    <source>
        <strain evidence="1 2">DSM 436</strain>
    </source>
</reference>
<dbReference type="InterPro" id="IPR012902">
    <property type="entry name" value="N_methyl_site"/>
</dbReference>
<dbReference type="Proteomes" id="UP000019678">
    <property type="component" value="Unassembled WGS sequence"/>
</dbReference>
<protein>
    <submittedName>
        <fullName evidence="1">Type IV fimbrial biogenesis protein PilV</fullName>
    </submittedName>
</protein>
<proteinExistence type="predicted"/>
<name>A0A017SZU1_9BACT</name>
<comment type="caution">
    <text evidence="1">The sequence shown here is derived from an EMBL/GenBank/DDBJ whole genome shotgun (WGS) entry which is preliminary data.</text>
</comment>
<organism evidence="1 2">
    <name type="scientific">Chondromyces apiculatus DSM 436</name>
    <dbReference type="NCBI Taxonomy" id="1192034"/>
    <lineage>
        <taxon>Bacteria</taxon>
        <taxon>Pseudomonadati</taxon>
        <taxon>Myxococcota</taxon>
        <taxon>Polyangia</taxon>
        <taxon>Polyangiales</taxon>
        <taxon>Polyangiaceae</taxon>
        <taxon>Chondromyces</taxon>
    </lineage>
</organism>
<dbReference type="EMBL" id="ASRX01000066">
    <property type="protein sequence ID" value="EYF02095.1"/>
    <property type="molecule type" value="Genomic_DNA"/>
</dbReference>
<gene>
    <name evidence="1" type="ORF">CAP_7435</name>
</gene>
<dbReference type="AlphaFoldDB" id="A0A017SZU1"/>
<keyword evidence="2" id="KW-1185">Reference proteome</keyword>
<dbReference type="eggNOG" id="COG4967">
    <property type="taxonomic scope" value="Bacteria"/>
</dbReference>
<evidence type="ECO:0000313" key="1">
    <source>
        <dbReference type="EMBL" id="EYF02095.1"/>
    </source>
</evidence>
<dbReference type="NCBIfam" id="TIGR02532">
    <property type="entry name" value="IV_pilin_GFxxxE"/>
    <property type="match status" value="1"/>
</dbReference>
<evidence type="ECO:0000313" key="2">
    <source>
        <dbReference type="Proteomes" id="UP000019678"/>
    </source>
</evidence>
<dbReference type="STRING" id="1192034.CAP_7435"/>